<dbReference type="InterPro" id="IPR012677">
    <property type="entry name" value="Nucleotide-bd_a/b_plait_sf"/>
</dbReference>
<dbReference type="Proteomes" id="UP001652621">
    <property type="component" value="Unplaced"/>
</dbReference>
<dbReference type="InterPro" id="IPR034366">
    <property type="entry name" value="XMAS_RRM"/>
</dbReference>
<feature type="domain" description="PCI" evidence="7">
    <location>
        <begin position="377"/>
        <end position="569"/>
    </location>
</feature>
<accession>A0ABM3UWF3</accession>
<dbReference type="Pfam" id="PF03399">
    <property type="entry name" value="SAC3_GANP"/>
    <property type="match status" value="1"/>
</dbReference>
<sequence>MSEDGEYEAHEDNTNYKAISCEKIPELFLDKLVAKKYFSKYGKISRFILKPKRLSCTVEYENEEDAERAYMEAGEFNGIEFEVNYAENKPPQVQSTEEWVDPDVQSELDAMNPGHRNLGGGASNTANSGPGAMRSLFGVPAAPKLTTLTRQQVSKPPSTILPIAKPVKMPTTRVDSPQPEIPKIDSSVRSELEAILRRPAFTDEDKYRVLDARDKLIRLTTVRQTDIKKAVATKGTCPDMCPEKERLMREFQRQVSTFEMDADENSQSTICHRKAIKEYSRSSADQEVPLSHELRSESVLQMTMLYLMHRIMDLCDDPQTSLGDWFHFVWDRTRSIRKDITQQELCSLGAVQLVEQCARFHIHCAARLVAEDPSVFDKKINAENLTKCLQTLKYMYHDLRIKGVECPREAEFRSYIILLNLGDSNFLWELKQLPEAIQQSSEIKRAISFYNALQNNNYVRFFSMIRCEKTSYLEACILLGYFNRLRLRAMEVIIKSHNWRKNDVFLPLSYLTHVLGFDDESAAINFLGYHGLQCDELEDRVLLERIQMPDMEFSMDRALKLVESKRLVSVGECICGDSLPSSKTFEDHQTHSSFDANGLLRADAWSALDQLRGEEAQKKLAERREVIPQNKQPISITTTPASGFLKPTDNIFKMPQASPPISPKQSLLKKPTTQTIPEQPVKSIFGSIPSNEESRSSSPGGFKFGGNIFGGTATVATTNTTSATTFKPVQESSAGGASIFKIPPATAPQANTNLFQTSIFKPTAEKPAVVASGNIFGGFKATENKPVASSTNIFGSAAKETANIFQQQQQQQTNITANSNFQTDNVFQHFQTKPQMSIFGEAANNLSSPKDSSNLFSLPQKPAPLSSAQEMEQRKLQLEKEHELKQKQLEEERRKLKELEEKRLREKQVKEQQKQRELERQHKEELRKTCLKKANEETQAIMAMVLQEELEQIARTELRKYHMIQQGSQLQLESLLGDVVQNLVEDIAHEEYAVMCYDQLLLNRYFNRWLMHLRKKREQRKLMESTPIWVTTNTRSEFAQALEHPCQDSNLEMIKRYRLGQPCDFKQLMRLGKHSPLAETHQTRPLCFFTLVGRHLLSKQNLTPAGLLQQRQYFKFLISIPSDKEELPGFETFCNKWLLKHVRKAQLETGPFVHGLENNMALCVRKLSGIYAHNEQGDEMRNEGDHSDGVVFILSGEEFNSRARRRLYNLLKNSKNFKKIPLAIIAYNCLMRKELVAEMLDLETLEDEDMVCKYKILGNGVSRKDFSFRKAIKDAIDFIAIESYKENCQESQALAMEKVLSFLDASLGEEIFYRWQESARINPVFQKICQNPEHVKGIYHKALEQLIHITQEDFSEMPEFPEELKEFVPQQNDNINIPLGLEFFPADWKKDTGKKAIYKFLKKLQLPPMNGMSPPATNLEELELWILNYASACLPHDDILATKVAHESISNVIQQLRQLTMQYQLTTDATMKYLNYLTILKPIVFAYINRHLKEFCEELKTTPVIYIKRDLYNYQTQPWWLNYQALDMVNFDYSSPPSNEQIAEEETLQDDQKENDFTTQQLEEIIAKAEHTSRKVENNLMAIKDKKKITISLPTNPNKQGANIQLKRNLDESLYKFELSKKLGEFDTSYIENLTQDIDNSIHEVLLGHDENSENNNSPEGPRKRKRLSPLKNQNHNTPPQARSNNKVDDIIARAMQLIQKVDAMDDRRKKITVSNKFRCGI</sequence>
<dbReference type="GeneID" id="101899087"/>
<dbReference type="InterPro" id="IPR000717">
    <property type="entry name" value="PCI_dom"/>
</dbReference>
<keyword evidence="4" id="KW-0175">Coiled coil</keyword>
<feature type="region of interest" description="Disordered" evidence="5">
    <location>
        <begin position="1649"/>
        <end position="1688"/>
    </location>
</feature>
<evidence type="ECO:0000313" key="8">
    <source>
        <dbReference type="Proteomes" id="UP001652621"/>
    </source>
</evidence>
<feature type="region of interest" description="Disordered" evidence="5">
    <location>
        <begin position="683"/>
        <end position="703"/>
    </location>
</feature>
<dbReference type="Gene3D" id="1.25.40.990">
    <property type="match status" value="1"/>
</dbReference>
<protein>
    <submittedName>
        <fullName evidence="9">Protein xmas</fullName>
    </submittedName>
</protein>
<dbReference type="PANTHER" id="PTHR12436:SF3">
    <property type="entry name" value="GERMINAL-CENTER ASSOCIATED NUCLEAR PROTEIN"/>
    <property type="match status" value="1"/>
</dbReference>
<dbReference type="PANTHER" id="PTHR12436">
    <property type="entry name" value="80 KDA MCM3-ASSOCIATED PROTEIN"/>
    <property type="match status" value="1"/>
</dbReference>
<evidence type="ECO:0000256" key="4">
    <source>
        <dbReference type="SAM" id="Coils"/>
    </source>
</evidence>
<comment type="similarity">
    <text evidence="2">Belongs to the SAC3 family.</text>
</comment>
<dbReference type="InterPro" id="IPR045107">
    <property type="entry name" value="SAC3/GANP/THP3"/>
</dbReference>
<gene>
    <name evidence="9" type="primary">LOC101899087</name>
</gene>
<feature type="region of interest" description="Disordered" evidence="5">
    <location>
        <begin position="843"/>
        <end position="871"/>
    </location>
</feature>
<evidence type="ECO:0000256" key="1">
    <source>
        <dbReference type="ARBA" id="ARBA00022884"/>
    </source>
</evidence>
<dbReference type="InterPro" id="IPR035979">
    <property type="entry name" value="RBD_domain_sf"/>
</dbReference>
<dbReference type="CDD" id="cd12457">
    <property type="entry name" value="RRM_XMAS2"/>
    <property type="match status" value="1"/>
</dbReference>
<evidence type="ECO:0000256" key="2">
    <source>
        <dbReference type="ARBA" id="ARBA00038443"/>
    </source>
</evidence>
<organism evidence="8 9">
    <name type="scientific">Musca domestica</name>
    <name type="common">House fly</name>
    <dbReference type="NCBI Taxonomy" id="7370"/>
    <lineage>
        <taxon>Eukaryota</taxon>
        <taxon>Metazoa</taxon>
        <taxon>Ecdysozoa</taxon>
        <taxon>Arthropoda</taxon>
        <taxon>Hexapoda</taxon>
        <taxon>Insecta</taxon>
        <taxon>Pterygota</taxon>
        <taxon>Neoptera</taxon>
        <taxon>Endopterygota</taxon>
        <taxon>Diptera</taxon>
        <taxon>Brachycera</taxon>
        <taxon>Muscomorpha</taxon>
        <taxon>Muscoidea</taxon>
        <taxon>Muscidae</taxon>
        <taxon>Musca</taxon>
    </lineage>
</organism>
<feature type="coiled-coil region" evidence="4">
    <location>
        <begin position="1548"/>
        <end position="1586"/>
    </location>
</feature>
<keyword evidence="8" id="KW-1185">Reference proteome</keyword>
<dbReference type="Gene3D" id="3.30.70.330">
    <property type="match status" value="1"/>
</dbReference>
<feature type="compositionally biased region" description="Polar residues" evidence="5">
    <location>
        <begin position="1671"/>
        <end position="1685"/>
    </location>
</feature>
<keyword evidence="1 3" id="KW-0694">RNA-binding</keyword>
<reference evidence="9" key="1">
    <citation type="submission" date="2025-08" db="UniProtKB">
        <authorList>
            <consortium name="RefSeq"/>
        </authorList>
    </citation>
    <scope>IDENTIFICATION</scope>
    <source>
        <strain evidence="9">Aabys</strain>
        <tissue evidence="9">Whole body</tissue>
    </source>
</reference>
<evidence type="ECO:0000313" key="9">
    <source>
        <dbReference type="RefSeq" id="XP_058977854.1"/>
    </source>
</evidence>
<evidence type="ECO:0000256" key="5">
    <source>
        <dbReference type="SAM" id="MobiDB-lite"/>
    </source>
</evidence>
<dbReference type="RefSeq" id="XP_058977854.1">
    <property type="nucleotide sequence ID" value="XM_059121871.1"/>
</dbReference>
<dbReference type="InterPro" id="IPR005062">
    <property type="entry name" value="SAC3/GANP/THP3_conserved"/>
</dbReference>
<feature type="domain" description="RRM" evidence="6">
    <location>
        <begin position="17"/>
        <end position="98"/>
    </location>
</feature>
<dbReference type="InterPro" id="IPR000504">
    <property type="entry name" value="RRM_dom"/>
</dbReference>
<evidence type="ECO:0000259" key="6">
    <source>
        <dbReference type="PROSITE" id="PS50102"/>
    </source>
</evidence>
<proteinExistence type="inferred from homology"/>
<name>A0ABM3UWF3_MUSDO</name>
<evidence type="ECO:0000256" key="3">
    <source>
        <dbReference type="PROSITE-ProRule" id="PRU00176"/>
    </source>
</evidence>
<evidence type="ECO:0000259" key="7">
    <source>
        <dbReference type="PROSITE" id="PS50250"/>
    </source>
</evidence>
<feature type="compositionally biased region" description="Polar residues" evidence="5">
    <location>
        <begin position="844"/>
        <end position="857"/>
    </location>
</feature>
<dbReference type="SUPFAM" id="SSF54928">
    <property type="entry name" value="RNA-binding domain, RBD"/>
    <property type="match status" value="1"/>
</dbReference>
<dbReference type="PROSITE" id="PS50250">
    <property type="entry name" value="PCI"/>
    <property type="match status" value="1"/>
</dbReference>
<dbReference type="PROSITE" id="PS50102">
    <property type="entry name" value="RRM"/>
    <property type="match status" value="1"/>
</dbReference>
<feature type="compositionally biased region" description="Low complexity" evidence="5">
    <location>
        <begin position="686"/>
        <end position="701"/>
    </location>
</feature>